<evidence type="ECO:0000259" key="2">
    <source>
        <dbReference type="Pfam" id="PF03107"/>
    </source>
</evidence>
<feature type="domain" description="DC1" evidence="2">
    <location>
        <begin position="61"/>
        <end position="104"/>
    </location>
</feature>
<dbReference type="InterPro" id="IPR053192">
    <property type="entry name" value="Vacuole_Formation_Reg"/>
</dbReference>
<protein>
    <recommendedName>
        <fullName evidence="2">DC1 domain-containing protein</fullName>
    </recommendedName>
</protein>
<keyword evidence="4" id="KW-1185">Reference proteome</keyword>
<dbReference type="PANTHER" id="PTHR32410:SF154">
    <property type="entry name" value="CHP-RICH ZINC FINGER PROTEIN-LIKE-RELATED"/>
    <property type="match status" value="1"/>
</dbReference>
<accession>A0A8S2APP0</accession>
<name>A0A8S2APP0_ARAAE</name>
<dbReference type="InterPro" id="IPR046349">
    <property type="entry name" value="C1-like_sf"/>
</dbReference>
<proteinExistence type="predicted"/>
<sequence>MDSKEVSLPLIHKHLMMPCNDPRQGDCCGGLEAISDGYFCKRCDCFVHKKCATSSKYIKLPSHSAHTLELLSKPHHYCDLCGRFIRNVCYHCEMCDFDVDLYCAKYPPPEVIDVSEAHHHKLTLFRERIEFNCGAKCGKIGNGFPYKCHECDLNFHIDCVWQSAEVKHPLEKD</sequence>
<dbReference type="SUPFAM" id="SSF57889">
    <property type="entry name" value="Cysteine-rich domain"/>
    <property type="match status" value="2"/>
</dbReference>
<gene>
    <name evidence="3" type="ORF">AARE701A_LOCUS16622</name>
</gene>
<dbReference type="AlphaFoldDB" id="A0A8S2APP0"/>
<dbReference type="Proteomes" id="UP000682877">
    <property type="component" value="Chromosome 6"/>
</dbReference>
<organism evidence="3 4">
    <name type="scientific">Arabidopsis arenosa</name>
    <name type="common">Sand rock-cress</name>
    <name type="synonym">Cardaminopsis arenosa</name>
    <dbReference type="NCBI Taxonomy" id="38785"/>
    <lineage>
        <taxon>Eukaryota</taxon>
        <taxon>Viridiplantae</taxon>
        <taxon>Streptophyta</taxon>
        <taxon>Embryophyta</taxon>
        <taxon>Tracheophyta</taxon>
        <taxon>Spermatophyta</taxon>
        <taxon>Magnoliopsida</taxon>
        <taxon>eudicotyledons</taxon>
        <taxon>Gunneridae</taxon>
        <taxon>Pentapetalae</taxon>
        <taxon>rosids</taxon>
        <taxon>malvids</taxon>
        <taxon>Brassicales</taxon>
        <taxon>Brassicaceae</taxon>
        <taxon>Camelineae</taxon>
        <taxon>Arabidopsis</taxon>
    </lineage>
</organism>
<feature type="domain" description="DC1" evidence="2">
    <location>
        <begin position="117"/>
        <end position="160"/>
    </location>
</feature>
<evidence type="ECO:0000256" key="1">
    <source>
        <dbReference type="ARBA" id="ARBA00022737"/>
    </source>
</evidence>
<dbReference type="PANTHER" id="PTHR32410">
    <property type="entry name" value="CYSTEINE/HISTIDINE-RICH C1 DOMAIN FAMILY PROTEIN"/>
    <property type="match status" value="1"/>
</dbReference>
<dbReference type="EMBL" id="LR999456">
    <property type="protein sequence ID" value="CAE6131388.1"/>
    <property type="molecule type" value="Genomic_DNA"/>
</dbReference>
<evidence type="ECO:0000313" key="4">
    <source>
        <dbReference type="Proteomes" id="UP000682877"/>
    </source>
</evidence>
<evidence type="ECO:0000313" key="3">
    <source>
        <dbReference type="EMBL" id="CAE6131388.1"/>
    </source>
</evidence>
<dbReference type="Gene3D" id="3.30.60.20">
    <property type="match status" value="1"/>
</dbReference>
<reference evidence="3" key="1">
    <citation type="submission" date="2021-01" db="EMBL/GenBank/DDBJ databases">
        <authorList>
            <person name="Bezrukov I."/>
        </authorList>
    </citation>
    <scope>NUCLEOTIDE SEQUENCE</scope>
</reference>
<keyword evidence="1" id="KW-0677">Repeat</keyword>
<dbReference type="InterPro" id="IPR004146">
    <property type="entry name" value="DC1"/>
</dbReference>
<dbReference type="Pfam" id="PF03107">
    <property type="entry name" value="C1_2"/>
    <property type="match status" value="2"/>
</dbReference>